<dbReference type="NCBIfam" id="NF037982">
    <property type="entry name" value="Nramp_1"/>
    <property type="match status" value="1"/>
</dbReference>
<name>M0AY43_9EURY</name>
<evidence type="ECO:0000256" key="3">
    <source>
        <dbReference type="ARBA" id="ARBA00022989"/>
    </source>
</evidence>
<gene>
    <name evidence="6" type="ORF">C480_14540</name>
</gene>
<feature type="transmembrane region" description="Helical" evidence="5">
    <location>
        <begin position="46"/>
        <end position="70"/>
    </location>
</feature>
<dbReference type="PATRIC" id="fig|1227491.4.peg.2984"/>
<dbReference type="Proteomes" id="UP000011591">
    <property type="component" value="Unassembled WGS sequence"/>
</dbReference>
<keyword evidence="7" id="KW-1185">Reference proteome</keyword>
<organism evidence="6 7">
    <name type="scientific">Natrialba aegyptia DSM 13077</name>
    <dbReference type="NCBI Taxonomy" id="1227491"/>
    <lineage>
        <taxon>Archaea</taxon>
        <taxon>Methanobacteriati</taxon>
        <taxon>Methanobacteriota</taxon>
        <taxon>Stenosarchaea group</taxon>
        <taxon>Halobacteria</taxon>
        <taxon>Halobacteriales</taxon>
        <taxon>Natrialbaceae</taxon>
        <taxon>Natrialba</taxon>
    </lineage>
</organism>
<feature type="transmembrane region" description="Helical" evidence="5">
    <location>
        <begin position="164"/>
        <end position="184"/>
    </location>
</feature>
<proteinExistence type="predicted"/>
<keyword evidence="4 5" id="KW-0472">Membrane</keyword>
<dbReference type="Pfam" id="PF01566">
    <property type="entry name" value="Nramp"/>
    <property type="match status" value="1"/>
</dbReference>
<reference evidence="6 7" key="1">
    <citation type="journal article" date="2014" name="PLoS Genet.">
        <title>Phylogenetically driven sequencing of extremely halophilic archaea reveals strategies for static and dynamic osmo-response.</title>
        <authorList>
            <person name="Becker E.A."/>
            <person name="Seitzer P.M."/>
            <person name="Tritt A."/>
            <person name="Larsen D."/>
            <person name="Krusor M."/>
            <person name="Yao A.I."/>
            <person name="Wu D."/>
            <person name="Madern D."/>
            <person name="Eisen J.A."/>
            <person name="Darling A.E."/>
            <person name="Facciotti M.T."/>
        </authorList>
    </citation>
    <scope>NUCLEOTIDE SEQUENCE [LARGE SCALE GENOMIC DNA]</scope>
    <source>
        <strain evidence="6 7">DSM 13077</strain>
    </source>
</reference>
<evidence type="ECO:0000313" key="7">
    <source>
        <dbReference type="Proteomes" id="UP000011591"/>
    </source>
</evidence>
<evidence type="ECO:0000256" key="2">
    <source>
        <dbReference type="ARBA" id="ARBA00022692"/>
    </source>
</evidence>
<sequence length="449" mass="48240">MGTNTGSETDIEADLSYPASSWRGFFTNHFGPSMLWALISIGGSHIVLAPTLGGTFGLFAIWMFALIYLAKYGGWELGIRYNYGVGGNPVEAYDQLPGPKNWMQWFTVGVFTIIYTGITAAVGMSTAAFVEALTPLSFQQAFVVFVGLAGVLVLFTRYSLLEKILIGFTVALGVLIVLGVLVGPPSGEVVAATTFTAPDLTGPLFIGLFAAAAGFAPTGFSTSVLIGSWSTAKGEGASELRARNLDPNDDRYHDYIRAWIRTGRRDFNIGYAFSFTLIVAMVILASNVLYPTPPEDANLAVTIGSILSDSFGEWSYYAMVLGAFAALYSTVITLLDGAARATGDVLPMALDRPELDSERIRKLVVVGIVAVSCGVVVTLGTVPVTFLIWISAILAVTEILFYPANWYVVRENLPERFQPSRAWVAYYAVSLVVVLAFGIMGAASEFGYV</sequence>
<protein>
    <submittedName>
        <fullName evidence="6">NRAMP family Mn2+/Fe2+ transporter</fullName>
    </submittedName>
</protein>
<comment type="caution">
    <text evidence="6">The sequence shown here is derived from an EMBL/GenBank/DDBJ whole genome shotgun (WGS) entry which is preliminary data.</text>
</comment>
<keyword evidence="2 5" id="KW-0812">Transmembrane</keyword>
<accession>M0AY43</accession>
<evidence type="ECO:0000256" key="4">
    <source>
        <dbReference type="ARBA" id="ARBA00023136"/>
    </source>
</evidence>
<dbReference type="RefSeq" id="WP_006666332.1">
    <property type="nucleotide sequence ID" value="NZ_AOIP01000032.1"/>
</dbReference>
<evidence type="ECO:0000256" key="5">
    <source>
        <dbReference type="SAM" id="Phobius"/>
    </source>
</evidence>
<feature type="transmembrane region" description="Helical" evidence="5">
    <location>
        <begin position="269"/>
        <end position="290"/>
    </location>
</feature>
<dbReference type="EMBL" id="AOIP01000032">
    <property type="protein sequence ID" value="ELZ03591.1"/>
    <property type="molecule type" value="Genomic_DNA"/>
</dbReference>
<dbReference type="AlphaFoldDB" id="M0AY43"/>
<comment type="subcellular location">
    <subcellularLocation>
        <location evidence="1">Membrane</location>
        <topology evidence="1">Multi-pass membrane protein</topology>
    </subcellularLocation>
</comment>
<feature type="transmembrane region" description="Helical" evidence="5">
    <location>
        <begin position="424"/>
        <end position="443"/>
    </location>
</feature>
<evidence type="ECO:0000313" key="6">
    <source>
        <dbReference type="EMBL" id="ELZ03591.1"/>
    </source>
</evidence>
<dbReference type="GO" id="GO:0046873">
    <property type="term" value="F:metal ion transmembrane transporter activity"/>
    <property type="evidence" value="ECO:0007669"/>
    <property type="project" value="InterPro"/>
</dbReference>
<feature type="transmembrane region" description="Helical" evidence="5">
    <location>
        <begin position="105"/>
        <end position="130"/>
    </location>
</feature>
<feature type="transmembrane region" description="Helical" evidence="5">
    <location>
        <begin position="204"/>
        <end position="226"/>
    </location>
</feature>
<feature type="transmembrane region" description="Helical" evidence="5">
    <location>
        <begin position="136"/>
        <end position="155"/>
    </location>
</feature>
<feature type="transmembrane region" description="Helical" evidence="5">
    <location>
        <begin position="314"/>
        <end position="339"/>
    </location>
</feature>
<keyword evidence="3 5" id="KW-1133">Transmembrane helix</keyword>
<evidence type="ECO:0000256" key="1">
    <source>
        <dbReference type="ARBA" id="ARBA00004141"/>
    </source>
</evidence>
<feature type="transmembrane region" description="Helical" evidence="5">
    <location>
        <begin position="360"/>
        <end position="380"/>
    </location>
</feature>
<dbReference type="InterPro" id="IPR001046">
    <property type="entry name" value="NRAMP_fam"/>
</dbReference>
<dbReference type="OrthoDB" id="213464at2157"/>
<feature type="transmembrane region" description="Helical" evidence="5">
    <location>
        <begin position="386"/>
        <end position="404"/>
    </location>
</feature>
<dbReference type="GO" id="GO:0016020">
    <property type="term" value="C:membrane"/>
    <property type="evidence" value="ECO:0007669"/>
    <property type="project" value="UniProtKB-SubCell"/>
</dbReference>